<sequence>MSIHPSVVDKLDPEYVAFHNAYIKDHVVPAETLPWDPKIREGPSVPGTSEPLEVASIKDYDLSEARIRVFTPKGERPAGGWPVLIWFHGGGWTLGNISSDTSFATQMVNAANCVAVSVDYRLAPENKYPAAVEDAIEALDWVLSKGPTEVNINPSRISVGGSSSGGNIAAILSLKAAERNIPLMSQLLIVPVADNTASVDDLWAENQDTPWLTPARMNWFKNNYLPNKEDWTKWDASPTFAPVELLGHTPKAFIAVCEMDILKNEGIAYGEKLRMAGVEVETVIYPGAPHPIMAMDGAYLSCLLISILTDMAKLSKCSRGSRSWQKASARCGKGLISSLVHHSLIPRGFANVAPKHYTSSHAQTVVVYIQHNPPLSSQESGKRVVLDLSVLVSKAKYPSPGSSKCRIRVRERTSFRISSSTSRDLQHFPSKANSKDLRFFA</sequence>
<evidence type="ECO:0000259" key="2">
    <source>
        <dbReference type="Pfam" id="PF07859"/>
    </source>
</evidence>
<keyword evidence="1" id="KW-0378">Hydrolase</keyword>
<dbReference type="Gene3D" id="3.40.50.1820">
    <property type="entry name" value="alpha/beta hydrolase"/>
    <property type="match status" value="1"/>
</dbReference>
<evidence type="ECO:0000256" key="1">
    <source>
        <dbReference type="ARBA" id="ARBA00022801"/>
    </source>
</evidence>
<feature type="domain" description="Alpha/beta hydrolase fold-3" evidence="2">
    <location>
        <begin position="84"/>
        <end position="292"/>
    </location>
</feature>
<evidence type="ECO:0000313" key="3">
    <source>
        <dbReference type="EMBL" id="KAF7783280.1"/>
    </source>
</evidence>
<dbReference type="InterPro" id="IPR029058">
    <property type="entry name" value="AB_hydrolase_fold"/>
</dbReference>
<dbReference type="SUPFAM" id="SSF53474">
    <property type="entry name" value="alpha/beta-Hydrolases"/>
    <property type="match status" value="1"/>
</dbReference>
<reference evidence="3 4" key="1">
    <citation type="journal article" name="Sci. Rep.">
        <title>Telomere-to-telomere assembled and centromere annotated genomes of the two main subspecies of the button mushroom Agaricus bisporus reveal especially polymorphic chromosome ends.</title>
        <authorList>
            <person name="Sonnenberg A.S.M."/>
            <person name="Sedaghat-Telgerd N."/>
            <person name="Lavrijssen B."/>
            <person name="Ohm R.A."/>
            <person name="Hendrickx P.M."/>
            <person name="Scholtmeijer K."/>
            <person name="Baars J.J.P."/>
            <person name="van Peer A."/>
        </authorList>
    </citation>
    <scope>NUCLEOTIDE SEQUENCE [LARGE SCALE GENOMIC DNA]</scope>
    <source>
        <strain evidence="3 4">H119_p4</strain>
    </source>
</reference>
<dbReference type="InterPro" id="IPR013094">
    <property type="entry name" value="AB_hydrolase_3"/>
</dbReference>
<dbReference type="PANTHER" id="PTHR48081">
    <property type="entry name" value="AB HYDROLASE SUPERFAMILY PROTEIN C4A8.06C"/>
    <property type="match status" value="1"/>
</dbReference>
<dbReference type="Pfam" id="PF07859">
    <property type="entry name" value="Abhydrolase_3"/>
    <property type="match status" value="1"/>
</dbReference>
<dbReference type="AlphaFoldDB" id="A0A8H7F9M8"/>
<dbReference type="PANTHER" id="PTHR48081:SF8">
    <property type="entry name" value="ALPHA_BETA HYDROLASE FOLD-3 DOMAIN-CONTAINING PROTEIN-RELATED"/>
    <property type="match status" value="1"/>
</dbReference>
<name>A0A8H7F9M8_AGABI</name>
<accession>A0A8H7F9M8</accession>
<evidence type="ECO:0000313" key="4">
    <source>
        <dbReference type="Proteomes" id="UP000629468"/>
    </source>
</evidence>
<dbReference type="Proteomes" id="UP000629468">
    <property type="component" value="Unassembled WGS sequence"/>
</dbReference>
<dbReference type="EMBL" id="JABXXO010000003">
    <property type="protein sequence ID" value="KAF7783280.1"/>
    <property type="molecule type" value="Genomic_DNA"/>
</dbReference>
<dbReference type="InterPro" id="IPR050300">
    <property type="entry name" value="GDXG_lipolytic_enzyme"/>
</dbReference>
<proteinExistence type="predicted"/>
<dbReference type="GO" id="GO:0016787">
    <property type="term" value="F:hydrolase activity"/>
    <property type="evidence" value="ECO:0007669"/>
    <property type="project" value="UniProtKB-KW"/>
</dbReference>
<protein>
    <submittedName>
        <fullName evidence="3">CAZyme family CE10</fullName>
    </submittedName>
</protein>
<organism evidence="3 4">
    <name type="scientific">Agaricus bisporus var. burnettii</name>
    <dbReference type="NCBI Taxonomy" id="192524"/>
    <lineage>
        <taxon>Eukaryota</taxon>
        <taxon>Fungi</taxon>
        <taxon>Dikarya</taxon>
        <taxon>Basidiomycota</taxon>
        <taxon>Agaricomycotina</taxon>
        <taxon>Agaricomycetes</taxon>
        <taxon>Agaricomycetidae</taxon>
        <taxon>Agaricales</taxon>
        <taxon>Agaricineae</taxon>
        <taxon>Agaricaceae</taxon>
        <taxon>Agaricus</taxon>
    </lineage>
</organism>
<comment type="caution">
    <text evidence="3">The sequence shown here is derived from an EMBL/GenBank/DDBJ whole genome shotgun (WGS) entry which is preliminary data.</text>
</comment>
<gene>
    <name evidence="3" type="ORF">Agabi119p4_2656</name>
</gene>